<dbReference type="InterPro" id="IPR010203">
    <property type="entry name" value="RraA"/>
</dbReference>
<evidence type="ECO:0000256" key="8">
    <source>
        <dbReference type="ARBA" id="ARBA00047973"/>
    </source>
</evidence>
<keyword evidence="5 9" id="KW-0479">Metal-binding</keyword>
<evidence type="ECO:0000256" key="1">
    <source>
        <dbReference type="ARBA" id="ARBA00001342"/>
    </source>
</evidence>
<dbReference type="NCBIfam" id="NF006875">
    <property type="entry name" value="PRK09372.1"/>
    <property type="match status" value="1"/>
</dbReference>
<name>A0ABW0YLL1_9BACI</name>
<evidence type="ECO:0000313" key="11">
    <source>
        <dbReference type="Proteomes" id="UP001596142"/>
    </source>
</evidence>
<dbReference type="Proteomes" id="UP001596142">
    <property type="component" value="Unassembled WGS sequence"/>
</dbReference>
<sequence>MIPTTDLCDEFRDQLTLAKPIFRQFGLKRTFAGPIKTVKVFEDNVLVKKALETIPEGSVLVVDGGGSMRCALMGDMLAEIAVNRNLAGIIIHGMIRDSQEINEMNIGIFSLGTNPFKSIKEGKGETDVPVEFAGVEWKPGEWVYADEDGIVLAKEKLK</sequence>
<dbReference type="PANTHER" id="PTHR33254:SF4">
    <property type="entry name" value="4-HYDROXY-4-METHYL-2-OXOGLUTARATE ALDOLASE 3-RELATED"/>
    <property type="match status" value="1"/>
</dbReference>
<comment type="caution">
    <text evidence="10">The sequence shown here is derived from an EMBL/GenBank/DDBJ whole genome shotgun (WGS) entry which is preliminary data.</text>
</comment>
<evidence type="ECO:0000256" key="4">
    <source>
        <dbReference type="ARBA" id="ARBA00011233"/>
    </source>
</evidence>
<dbReference type="NCBIfam" id="TIGR01935">
    <property type="entry name" value="NOT-MenG"/>
    <property type="match status" value="1"/>
</dbReference>
<evidence type="ECO:0000256" key="5">
    <source>
        <dbReference type="ARBA" id="ARBA00022723"/>
    </source>
</evidence>
<dbReference type="CDD" id="cd16841">
    <property type="entry name" value="RraA_family"/>
    <property type="match status" value="1"/>
</dbReference>
<dbReference type="Gene3D" id="3.50.30.40">
    <property type="entry name" value="Ribonuclease E inhibitor RraA/RraA-like"/>
    <property type="match status" value="1"/>
</dbReference>
<comment type="similarity">
    <text evidence="3 9">Belongs to the class II aldolase/RraA-like family.</text>
</comment>
<organism evidence="10 11">
    <name type="scientific">Thalassorhabdus alkalitolerans</name>
    <dbReference type="NCBI Taxonomy" id="2282697"/>
    <lineage>
        <taxon>Bacteria</taxon>
        <taxon>Bacillati</taxon>
        <taxon>Bacillota</taxon>
        <taxon>Bacilli</taxon>
        <taxon>Bacillales</taxon>
        <taxon>Bacillaceae</taxon>
        <taxon>Thalassorhabdus</taxon>
    </lineage>
</organism>
<comment type="catalytic activity">
    <reaction evidence="1 9">
        <text>4-hydroxy-4-methyl-2-oxoglutarate = 2 pyruvate</text>
        <dbReference type="Rhea" id="RHEA:22748"/>
        <dbReference type="ChEBI" id="CHEBI:15361"/>
        <dbReference type="ChEBI" id="CHEBI:58276"/>
        <dbReference type="EC" id="4.1.3.17"/>
    </reaction>
</comment>
<evidence type="ECO:0000256" key="7">
    <source>
        <dbReference type="ARBA" id="ARBA00025046"/>
    </source>
</evidence>
<comment type="cofactor">
    <cofactor evidence="2 9">
        <name>a divalent metal cation</name>
        <dbReference type="ChEBI" id="CHEBI:60240"/>
    </cofactor>
</comment>
<dbReference type="EC" id="4.1.3.17" evidence="9"/>
<reference evidence="11" key="1">
    <citation type="journal article" date="2019" name="Int. J. Syst. Evol. Microbiol.">
        <title>The Global Catalogue of Microorganisms (GCM) 10K type strain sequencing project: providing services to taxonomists for standard genome sequencing and annotation.</title>
        <authorList>
            <consortium name="The Broad Institute Genomics Platform"/>
            <consortium name="The Broad Institute Genome Sequencing Center for Infectious Disease"/>
            <person name="Wu L."/>
            <person name="Ma J."/>
        </authorList>
    </citation>
    <scope>NUCLEOTIDE SEQUENCE [LARGE SCALE GENOMIC DNA]</scope>
    <source>
        <strain evidence="11">CECT 7184</strain>
    </source>
</reference>
<keyword evidence="11" id="KW-1185">Reference proteome</keyword>
<dbReference type="Pfam" id="PF03737">
    <property type="entry name" value="RraA-like"/>
    <property type="match status" value="1"/>
</dbReference>
<evidence type="ECO:0000256" key="2">
    <source>
        <dbReference type="ARBA" id="ARBA00001968"/>
    </source>
</evidence>
<dbReference type="InterPro" id="IPR036704">
    <property type="entry name" value="RraA/RraA-like_sf"/>
</dbReference>
<comment type="catalytic activity">
    <reaction evidence="8 9">
        <text>oxaloacetate + H(+) = pyruvate + CO2</text>
        <dbReference type="Rhea" id="RHEA:15641"/>
        <dbReference type="ChEBI" id="CHEBI:15361"/>
        <dbReference type="ChEBI" id="CHEBI:15378"/>
        <dbReference type="ChEBI" id="CHEBI:16452"/>
        <dbReference type="ChEBI" id="CHEBI:16526"/>
        <dbReference type="EC" id="4.1.1.112"/>
    </reaction>
</comment>
<comment type="function">
    <text evidence="7 9">Catalyzes the aldol cleavage of 4-hydroxy-4-methyl-2-oxoglutarate (HMG) into 2 molecules of pyruvate. Also contains a secondary oxaloacetate (OAA) decarboxylase activity due to the common pyruvate enolate transition state formed following C-C bond cleavage in the retro-aldol and decarboxylation reactions.</text>
</comment>
<keyword evidence="6 9" id="KW-0456">Lyase</keyword>
<gene>
    <name evidence="10" type="primary">rraA</name>
    <name evidence="10" type="ORF">ACFPU1_06175</name>
</gene>
<evidence type="ECO:0000256" key="6">
    <source>
        <dbReference type="ARBA" id="ARBA00023239"/>
    </source>
</evidence>
<dbReference type="SUPFAM" id="SSF89562">
    <property type="entry name" value="RraA-like"/>
    <property type="match status" value="1"/>
</dbReference>
<evidence type="ECO:0000256" key="9">
    <source>
        <dbReference type="RuleBase" id="RU004338"/>
    </source>
</evidence>
<evidence type="ECO:0000313" key="10">
    <source>
        <dbReference type="EMBL" id="MFC5712362.1"/>
    </source>
</evidence>
<dbReference type="PANTHER" id="PTHR33254">
    <property type="entry name" value="4-HYDROXY-4-METHYL-2-OXOGLUTARATE ALDOLASE 3-RELATED"/>
    <property type="match status" value="1"/>
</dbReference>
<comment type="subunit">
    <text evidence="4 9">Homotrimer.</text>
</comment>
<dbReference type="RefSeq" id="WP_385939472.1">
    <property type="nucleotide sequence ID" value="NZ_JBHSOZ010000003.1"/>
</dbReference>
<dbReference type="EMBL" id="JBHSOZ010000003">
    <property type="protein sequence ID" value="MFC5712362.1"/>
    <property type="molecule type" value="Genomic_DNA"/>
</dbReference>
<protein>
    <recommendedName>
        <fullName evidence="9">4-hydroxy-4-methyl-2-oxoglutarate aldolase</fullName>
        <shortName evidence="9">HMG aldolase</shortName>
        <ecNumber evidence="9">4.1.1.112</ecNumber>
        <ecNumber evidence="9">4.1.3.17</ecNumber>
    </recommendedName>
    <alternativeName>
        <fullName evidence="9">Oxaloacetate decarboxylase</fullName>
    </alternativeName>
</protein>
<evidence type="ECO:0000256" key="3">
    <source>
        <dbReference type="ARBA" id="ARBA00008621"/>
    </source>
</evidence>
<dbReference type="EC" id="4.1.1.112" evidence="9"/>
<accession>A0ABW0YLL1</accession>
<proteinExistence type="inferred from homology"/>
<dbReference type="InterPro" id="IPR005493">
    <property type="entry name" value="RraA/RraA-like"/>
</dbReference>